<proteinExistence type="inferred from homology"/>
<dbReference type="PANTHER" id="PTHR31126:SF1">
    <property type="entry name" value="TYROSINE SPECIFIC PROTEIN PHOSPHATASES DOMAIN-CONTAINING PROTEIN"/>
    <property type="match status" value="1"/>
</dbReference>
<name>A0A8E0WTB7_9SPHN</name>
<dbReference type="EMBL" id="JANF02000034">
    <property type="protein sequence ID" value="KER37037.1"/>
    <property type="molecule type" value="Genomic_DNA"/>
</dbReference>
<dbReference type="AlphaFoldDB" id="A0A8E0WTB7"/>
<dbReference type="Proteomes" id="UP000028135">
    <property type="component" value="Unassembled WGS sequence"/>
</dbReference>
<dbReference type="PANTHER" id="PTHR31126">
    <property type="entry name" value="TYROSINE-PROTEIN PHOSPHATASE"/>
    <property type="match status" value="1"/>
</dbReference>
<dbReference type="Gene3D" id="3.90.190.10">
    <property type="entry name" value="Protein tyrosine phosphatase superfamily"/>
    <property type="match status" value="1"/>
</dbReference>
<evidence type="ECO:0000313" key="2">
    <source>
        <dbReference type="EMBL" id="KER37037.1"/>
    </source>
</evidence>
<dbReference type="Pfam" id="PF13350">
    <property type="entry name" value="Y_phosphatase3"/>
    <property type="match status" value="1"/>
</dbReference>
<reference evidence="2 3" key="1">
    <citation type="submission" date="2014-05" db="EMBL/GenBank/DDBJ databases">
        <title>Genome Announcement of Sphingobium lucknowense F2.</title>
        <authorList>
            <person name="Lal R."/>
            <person name="Negi V."/>
            <person name="Lata P."/>
            <person name="Sangwan N."/>
            <person name="Gupta S.K."/>
            <person name="Rao D.L.N."/>
            <person name="Das S."/>
        </authorList>
    </citation>
    <scope>NUCLEOTIDE SEQUENCE [LARGE SCALE GENOMIC DNA]</scope>
    <source>
        <strain evidence="2 3">F2</strain>
    </source>
</reference>
<evidence type="ECO:0000313" key="3">
    <source>
        <dbReference type="Proteomes" id="UP000028135"/>
    </source>
</evidence>
<sequence length="261" mass="28588">MSETAALTPEEGRLPLESAFNLRDFGGYATADGRCVKRGMLYRSGTMALLTDGDADHLRSLGIRAICDFRRGNERTAEPTLWHGADVDYFCRDYTESSGLLGEMLQRDGATADDMRRTMIALYRMIPVDHAASYRAMFERIADGRVPLLINCSAGKDRTGVGAALILAALGVPRPTIVQDYLATNAHADWDWLLAQRDTLVARMRLAGADMLEPLLRAESAYLDSFFAALDESHGGVDGYLNDMLGVDAAARDAMRGMLLD</sequence>
<gene>
    <name evidence="2" type="ORF">AL00_07445</name>
</gene>
<dbReference type="InterPro" id="IPR029021">
    <property type="entry name" value="Prot-tyrosine_phosphatase-like"/>
</dbReference>
<organism evidence="2 3">
    <name type="scientific">Sphingobium indicum F2</name>
    <dbReference type="NCBI Taxonomy" id="1450518"/>
    <lineage>
        <taxon>Bacteria</taxon>
        <taxon>Pseudomonadati</taxon>
        <taxon>Pseudomonadota</taxon>
        <taxon>Alphaproteobacteria</taxon>
        <taxon>Sphingomonadales</taxon>
        <taxon>Sphingomonadaceae</taxon>
        <taxon>Sphingobium</taxon>
    </lineage>
</organism>
<dbReference type="InterPro" id="IPR026893">
    <property type="entry name" value="Tyr/Ser_Pase_IphP-type"/>
</dbReference>
<dbReference type="RefSeq" id="WP_020820308.1">
    <property type="nucleotide sequence ID" value="NZ_JANF02000034.1"/>
</dbReference>
<protein>
    <submittedName>
        <fullName evidence="2">Protein tyrosine phosphatase</fullName>
    </submittedName>
</protein>
<comment type="similarity">
    <text evidence="1">Belongs to the protein-tyrosine phosphatase family.</text>
</comment>
<evidence type="ECO:0000256" key="1">
    <source>
        <dbReference type="ARBA" id="ARBA00009580"/>
    </source>
</evidence>
<comment type="caution">
    <text evidence="2">The sequence shown here is derived from an EMBL/GenBank/DDBJ whole genome shotgun (WGS) entry which is preliminary data.</text>
</comment>
<dbReference type="GO" id="GO:0004721">
    <property type="term" value="F:phosphoprotein phosphatase activity"/>
    <property type="evidence" value="ECO:0007669"/>
    <property type="project" value="InterPro"/>
</dbReference>
<dbReference type="SUPFAM" id="SSF52799">
    <property type="entry name" value="(Phosphotyrosine protein) phosphatases II"/>
    <property type="match status" value="1"/>
</dbReference>
<accession>A0A8E0WTB7</accession>